<accession>A0A857DEF2</accession>
<protein>
    <submittedName>
        <fullName evidence="2">DUF3343 domain-containing protein</fullName>
    </submittedName>
</protein>
<evidence type="ECO:0000313" key="2">
    <source>
        <dbReference type="EMBL" id="QGZ99192.1"/>
    </source>
</evidence>
<dbReference type="EMBL" id="CP046996">
    <property type="protein sequence ID" value="QGZ99192.1"/>
    <property type="molecule type" value="Genomic_DNA"/>
</dbReference>
<gene>
    <name evidence="2" type="ORF">GQ588_00155</name>
</gene>
<feature type="domain" description="Putative Se/S carrier protein-like" evidence="1">
    <location>
        <begin position="7"/>
        <end position="75"/>
    </location>
</feature>
<evidence type="ECO:0000313" key="3">
    <source>
        <dbReference type="Proteomes" id="UP000430508"/>
    </source>
</evidence>
<organism evidence="2 3">
    <name type="scientific">Dehalobacter restrictus</name>
    <dbReference type="NCBI Taxonomy" id="55583"/>
    <lineage>
        <taxon>Bacteria</taxon>
        <taxon>Bacillati</taxon>
        <taxon>Bacillota</taxon>
        <taxon>Clostridia</taxon>
        <taxon>Eubacteriales</taxon>
        <taxon>Desulfitobacteriaceae</taxon>
        <taxon>Dehalobacter</taxon>
    </lineage>
</organism>
<name>A0A857DEF2_9FIRM</name>
<dbReference type="Proteomes" id="UP000430508">
    <property type="component" value="Chromosome"/>
</dbReference>
<sequence>MRPKELQCVVTFQTTTEAMAFEEAARKEGLKGRIIPLPRDIASGCGLVWREDPLCRVVIEKLLKEHHLRYDSIYELVI</sequence>
<proteinExistence type="predicted"/>
<dbReference type="RefSeq" id="WP_021315377.1">
    <property type="nucleotide sequence ID" value="NZ_CP046996.1"/>
</dbReference>
<reference evidence="2 3" key="1">
    <citation type="submission" date="2019-12" db="EMBL/GenBank/DDBJ databases">
        <title>Sequence classification of anaerobic respiratory reductive dehalogenases: First we see many, then we see few.</title>
        <authorList>
            <person name="Molenda O."/>
            <person name="Puentes Jacome L.A."/>
            <person name="Cao X."/>
            <person name="Nesbo C.L."/>
            <person name="Tang S."/>
            <person name="Morson N."/>
            <person name="Patron J."/>
            <person name="Lomheim L."/>
            <person name="Wishart D.S."/>
            <person name="Edwards E.A."/>
        </authorList>
    </citation>
    <scope>NUCLEOTIDE SEQUENCE [LARGE SCALE GENOMIC DNA]</scope>
    <source>
        <strain evidence="2 3">12DCA</strain>
    </source>
</reference>
<dbReference type="Pfam" id="PF11823">
    <property type="entry name" value="Se_S_carrier"/>
    <property type="match status" value="1"/>
</dbReference>
<dbReference type="AlphaFoldDB" id="A0A857DEF2"/>
<dbReference type="InterPro" id="IPR021778">
    <property type="entry name" value="Se/S_carrier-like"/>
</dbReference>
<evidence type="ECO:0000259" key="1">
    <source>
        <dbReference type="Pfam" id="PF11823"/>
    </source>
</evidence>